<dbReference type="SUPFAM" id="SSF53613">
    <property type="entry name" value="Ribokinase-like"/>
    <property type="match status" value="1"/>
</dbReference>
<evidence type="ECO:0000313" key="2">
    <source>
        <dbReference type="EMBL" id="NGN84094.1"/>
    </source>
</evidence>
<dbReference type="GO" id="GO:0016301">
    <property type="term" value="F:kinase activity"/>
    <property type="evidence" value="ECO:0007669"/>
    <property type="project" value="UniProtKB-KW"/>
</dbReference>
<dbReference type="InterPro" id="IPR011611">
    <property type="entry name" value="PfkB_dom"/>
</dbReference>
<sequence>MEPEPPSAGRFPHGVFVGLSTLDIIQRVKEFPGRNAKATALRQDVAGGGPALNAAVVFSALGGRATLVTRLGHGSISAVVREDLAARGVALVDLADAGYQPSVSTITVDDATGERQIVSTDALGRQRQLAHAPLPGKADVKAALDALGRADVVHLDGHHRDLALAAARWGRERGIPRVVDAGRWKDVMAELVPLATEVVCSADFAVPDCGGTLQWILDRGAELAAVTDGPAPVRWLGRQCGGSVDMEQFRAVDTLAAGDFFHGAYSFARTFGGAGRLEPAAALKFAGHIAALKCAWPGTREWLGGLAGSGPLDYLRTVRP</sequence>
<protein>
    <submittedName>
        <fullName evidence="2">Kinase</fullName>
    </submittedName>
</protein>
<evidence type="ECO:0000259" key="1">
    <source>
        <dbReference type="Pfam" id="PF00294"/>
    </source>
</evidence>
<dbReference type="Gene3D" id="3.40.1190.20">
    <property type="match status" value="1"/>
</dbReference>
<dbReference type="Pfam" id="PF00294">
    <property type="entry name" value="PfkB"/>
    <property type="match status" value="1"/>
</dbReference>
<keyword evidence="3" id="KW-1185">Reference proteome</keyword>
<comment type="caution">
    <text evidence="2">The sequence shown here is derived from an EMBL/GenBank/DDBJ whole genome shotgun (WGS) entry which is preliminary data.</text>
</comment>
<dbReference type="Proteomes" id="UP000479226">
    <property type="component" value="Unassembled WGS sequence"/>
</dbReference>
<accession>A0ABX0DB20</accession>
<organism evidence="2 3">
    <name type="scientific">Arthrobacter silviterrae</name>
    <dbReference type="NCBI Taxonomy" id="2026658"/>
    <lineage>
        <taxon>Bacteria</taxon>
        <taxon>Bacillati</taxon>
        <taxon>Actinomycetota</taxon>
        <taxon>Actinomycetes</taxon>
        <taxon>Micrococcales</taxon>
        <taxon>Micrococcaceae</taxon>
        <taxon>Arthrobacter</taxon>
    </lineage>
</organism>
<dbReference type="RefSeq" id="WP_165182325.1">
    <property type="nucleotide sequence ID" value="NZ_JAAKZI010000019.1"/>
</dbReference>
<gene>
    <name evidence="2" type="ORF">G6N77_11570</name>
</gene>
<dbReference type="InterPro" id="IPR052562">
    <property type="entry name" value="Ketohexokinase-related"/>
</dbReference>
<dbReference type="InterPro" id="IPR029056">
    <property type="entry name" value="Ribokinase-like"/>
</dbReference>
<keyword evidence="2" id="KW-0418">Kinase</keyword>
<dbReference type="PANTHER" id="PTHR42774">
    <property type="entry name" value="PHOSPHOTRANSFERASE SYSTEM TRANSPORT PROTEIN"/>
    <property type="match status" value="1"/>
</dbReference>
<name>A0ABX0DB20_9MICC</name>
<keyword evidence="2" id="KW-0808">Transferase</keyword>
<reference evidence="2 3" key="1">
    <citation type="submission" date="2020-02" db="EMBL/GenBank/DDBJ databases">
        <title>Genome sequence of the type strain DSM 27180 of Arthrobacter silviterrae.</title>
        <authorList>
            <person name="Gao J."/>
            <person name="Sun J."/>
        </authorList>
    </citation>
    <scope>NUCLEOTIDE SEQUENCE [LARGE SCALE GENOMIC DNA]</scope>
    <source>
        <strain evidence="2 3">DSM 27180</strain>
    </source>
</reference>
<feature type="domain" description="Carbohydrate kinase PfkB" evidence="1">
    <location>
        <begin position="15"/>
        <end position="300"/>
    </location>
</feature>
<evidence type="ECO:0000313" key="3">
    <source>
        <dbReference type="Proteomes" id="UP000479226"/>
    </source>
</evidence>
<dbReference type="PANTHER" id="PTHR42774:SF3">
    <property type="entry name" value="KETOHEXOKINASE"/>
    <property type="match status" value="1"/>
</dbReference>
<proteinExistence type="predicted"/>
<dbReference type="EMBL" id="JAAKZI010000019">
    <property type="protein sequence ID" value="NGN84094.1"/>
    <property type="molecule type" value="Genomic_DNA"/>
</dbReference>